<evidence type="ECO:0000313" key="2">
    <source>
        <dbReference type="EMBL" id="WFP15625.1"/>
    </source>
</evidence>
<evidence type="ECO:0000256" key="1">
    <source>
        <dbReference type="SAM" id="Phobius"/>
    </source>
</evidence>
<dbReference type="Proteomes" id="UP001219037">
    <property type="component" value="Chromosome"/>
</dbReference>
<protein>
    <recommendedName>
        <fullName evidence="4">Histidine kinase</fullName>
    </recommendedName>
</protein>
<dbReference type="EMBL" id="CP121252">
    <property type="protein sequence ID" value="WFP15625.1"/>
    <property type="molecule type" value="Genomic_DNA"/>
</dbReference>
<reference evidence="2 3" key="1">
    <citation type="submission" date="2023-04" db="EMBL/GenBank/DDBJ databases">
        <title>Funneling lignin-derived compounds into biodiesel using alkali-halophilic Citricoccus sp. P2.</title>
        <authorList>
            <person name="Luo C.-B."/>
        </authorList>
    </citation>
    <scope>NUCLEOTIDE SEQUENCE [LARGE SCALE GENOMIC DNA]</scope>
    <source>
        <strain evidence="2 3">P2</strain>
    </source>
</reference>
<feature type="transmembrane region" description="Helical" evidence="1">
    <location>
        <begin position="97"/>
        <end position="115"/>
    </location>
</feature>
<proteinExistence type="predicted"/>
<evidence type="ECO:0008006" key="4">
    <source>
        <dbReference type="Google" id="ProtNLM"/>
    </source>
</evidence>
<feature type="transmembrane region" description="Helical" evidence="1">
    <location>
        <begin position="6"/>
        <end position="30"/>
    </location>
</feature>
<dbReference type="RefSeq" id="WP_278156528.1">
    <property type="nucleotide sequence ID" value="NZ_CP121252.1"/>
</dbReference>
<feature type="transmembrane region" description="Helical" evidence="1">
    <location>
        <begin position="68"/>
        <end position="90"/>
    </location>
</feature>
<evidence type="ECO:0000313" key="3">
    <source>
        <dbReference type="Proteomes" id="UP001219037"/>
    </source>
</evidence>
<keyword evidence="3" id="KW-1185">Reference proteome</keyword>
<keyword evidence="1" id="KW-1133">Transmembrane helix</keyword>
<accession>A0ABY8H4I7</accession>
<feature type="transmembrane region" description="Helical" evidence="1">
    <location>
        <begin position="42"/>
        <end position="62"/>
    </location>
</feature>
<gene>
    <name evidence="2" type="ORF">P8192_09445</name>
</gene>
<name>A0ABY8H4I7_9MICC</name>
<keyword evidence="1" id="KW-0472">Membrane</keyword>
<organism evidence="2 3">
    <name type="scientific">Citricoccus muralis</name>
    <dbReference type="NCBI Taxonomy" id="169134"/>
    <lineage>
        <taxon>Bacteria</taxon>
        <taxon>Bacillati</taxon>
        <taxon>Actinomycetota</taxon>
        <taxon>Actinomycetes</taxon>
        <taxon>Micrococcales</taxon>
        <taxon>Micrococcaceae</taxon>
        <taxon>Citricoccus</taxon>
    </lineage>
</organism>
<keyword evidence="1" id="KW-0812">Transmembrane</keyword>
<sequence length="126" mass="13051">MTPPAAWGIAFIVGLQAAALVVSAMMVIVMLGDGALGVPAQLFLVFLILLGAVWLGATAWGVKAGKTWTRAAVIVIQLFAAILSMGSLSAGDIRGGLLLLVPAAVVLLLLFTPSVNTHLGQRYIDR</sequence>